<name>A0A842CUA8_9LIST</name>
<organism evidence="1 2">
    <name type="scientific">Listeria booriae</name>
    <dbReference type="NCBI Taxonomy" id="1552123"/>
    <lineage>
        <taxon>Bacteria</taxon>
        <taxon>Bacillati</taxon>
        <taxon>Bacillota</taxon>
        <taxon>Bacilli</taxon>
        <taxon>Bacillales</taxon>
        <taxon>Listeriaceae</taxon>
        <taxon>Listeria</taxon>
    </lineage>
</organism>
<dbReference type="EMBL" id="JAARWW010000005">
    <property type="protein sequence ID" value="MBC2004656.1"/>
    <property type="molecule type" value="Genomic_DNA"/>
</dbReference>
<evidence type="ECO:0000313" key="2">
    <source>
        <dbReference type="Proteomes" id="UP000546806"/>
    </source>
</evidence>
<dbReference type="AlphaFoldDB" id="A0A842CUA8"/>
<dbReference type="Proteomes" id="UP000546806">
    <property type="component" value="Unassembled WGS sequence"/>
</dbReference>
<gene>
    <name evidence="1" type="ORF">HCA78_12805</name>
</gene>
<reference evidence="1 2" key="1">
    <citation type="submission" date="2020-03" db="EMBL/GenBank/DDBJ databases">
        <title>Soil Listeria distribution.</title>
        <authorList>
            <person name="Liao J."/>
            <person name="Wiedmann M."/>
        </authorList>
    </citation>
    <scope>NUCLEOTIDE SEQUENCE [LARGE SCALE GENOMIC DNA]</scope>
    <source>
        <strain evidence="1 2">FSL L7-0435</strain>
    </source>
</reference>
<accession>A0A842CUA8</accession>
<comment type="caution">
    <text evidence="1">The sequence shown here is derived from an EMBL/GenBank/DDBJ whole genome shotgun (WGS) entry which is preliminary data.</text>
</comment>
<protein>
    <submittedName>
        <fullName evidence="1">Uncharacterized protein</fullName>
    </submittedName>
</protein>
<proteinExistence type="predicted"/>
<sequence length="65" mass="7391">MKWRVRVNNMYFLRWEDGGLAPVFMINDSLGKLKEASVFGDYHMAKHVAGHVGGVVERVEEGLIE</sequence>
<evidence type="ECO:0000313" key="1">
    <source>
        <dbReference type="EMBL" id="MBC2004656.1"/>
    </source>
</evidence>
<dbReference type="RefSeq" id="WP_185533665.1">
    <property type="nucleotide sequence ID" value="NZ_JAARWW010000005.1"/>
</dbReference>